<dbReference type="InterPro" id="IPR000506">
    <property type="entry name" value="KARI_C"/>
</dbReference>
<keyword evidence="4 11" id="KW-0028">Amino-acid biosynthesis</keyword>
<keyword evidence="11" id="KW-0521">NADP</keyword>
<comment type="caution">
    <text evidence="15">The sequence shown here is derived from an EMBL/GenBank/DDBJ whole genome shotgun (WGS) entry which is preliminary data.</text>
</comment>
<dbReference type="GO" id="GO:0050661">
    <property type="term" value="F:NADP binding"/>
    <property type="evidence" value="ECO:0007669"/>
    <property type="project" value="InterPro"/>
</dbReference>
<dbReference type="GO" id="GO:0000287">
    <property type="term" value="F:magnesium ion binding"/>
    <property type="evidence" value="ECO:0007669"/>
    <property type="project" value="UniProtKB-UniRule"/>
</dbReference>
<evidence type="ECO:0000256" key="7">
    <source>
        <dbReference type="ARBA" id="ARBA00023002"/>
    </source>
</evidence>
<sequence length="332" mass="36904">MVKIYYEKDADMKFLKDKTIAIIGYGSQGMAQSQNLKDSGLKVVVGVRKDGESWKQAKKDGLAVATIEDAAKQADVIQMLIPDELQGKVYKEQIEPYMKKGKVLMFSHGFNIHYGMIKPGEGIDVVMIAPKSPGHLVRRMYQEGVGVPALIAVEKDASGKARSIGLAYARGIGCTKAGVIETTFKEETETDLFGEQVDLCGGVTEMVKASFETLCAAGYQPEIAYFETLHELKLIVDLMYEGGLAAMWDSVSDTAQYGGLTRGKRIINDQSRMEMWRTLEEIQDGRFAKEWVLENMAGRPVFNALAKQDADHQIETVGKELRAMMPWLKKKK</sequence>
<evidence type="ECO:0000256" key="1">
    <source>
        <dbReference type="ARBA" id="ARBA00004864"/>
    </source>
</evidence>
<feature type="binding site" evidence="11 12">
    <location>
        <position position="191"/>
    </location>
    <ligand>
        <name>Mg(2+)</name>
        <dbReference type="ChEBI" id="CHEBI:18420"/>
        <label>2</label>
    </ligand>
</feature>
<feature type="binding site" evidence="11 12">
    <location>
        <position position="191"/>
    </location>
    <ligand>
        <name>Mg(2+)</name>
        <dbReference type="ChEBI" id="CHEBI:18420"/>
        <label>1</label>
    </ligand>
</feature>
<protein>
    <recommendedName>
        <fullName evidence="11">Ketol-acid reductoisomerase (NADP(+))</fullName>
        <shortName evidence="11">KARI</shortName>
        <ecNumber evidence="11">1.1.1.86</ecNumber>
    </recommendedName>
    <alternativeName>
        <fullName evidence="11">Acetohydroxy-acid isomeroreductase</fullName>
        <shortName evidence="11">AHIR</shortName>
    </alternativeName>
    <alternativeName>
        <fullName evidence="11">Alpha-keto-beta-hydroxylacyl reductoisomerase</fullName>
    </alternativeName>
</protein>
<dbReference type="GO" id="GO:0004455">
    <property type="term" value="F:ketol-acid reductoisomerase activity"/>
    <property type="evidence" value="ECO:0007669"/>
    <property type="project" value="UniProtKB-UniRule"/>
</dbReference>
<keyword evidence="8 11" id="KW-0100">Branched-chain amino acid biosynthesis</keyword>
<accession>A0AAP2RGZ1</accession>
<dbReference type="AlphaFoldDB" id="A0AAP2RGZ1"/>
<evidence type="ECO:0000256" key="2">
    <source>
        <dbReference type="ARBA" id="ARBA00004885"/>
    </source>
</evidence>
<evidence type="ECO:0000256" key="11">
    <source>
        <dbReference type="HAMAP-Rule" id="MF_00435"/>
    </source>
</evidence>
<name>A0AAP2RGZ1_9EURY</name>
<comment type="cofactor">
    <cofactor evidence="11">
        <name>Mg(2+)</name>
        <dbReference type="ChEBI" id="CHEBI:18420"/>
    </cofactor>
    <text evidence="11">Binds 2 magnesium ions per subunit.</text>
</comment>
<feature type="domain" description="KARI C-terminal knotted" evidence="14">
    <location>
        <begin position="183"/>
        <end position="328"/>
    </location>
</feature>
<feature type="binding site" evidence="11 12">
    <location>
        <position position="227"/>
    </location>
    <ligand>
        <name>Mg(2+)</name>
        <dbReference type="ChEBI" id="CHEBI:18420"/>
        <label>2</label>
    </ligand>
</feature>
<organism evidence="15 16">
    <name type="scientific">Methanooceanicella nereidis</name>
    <dbReference type="NCBI Taxonomy" id="2052831"/>
    <lineage>
        <taxon>Archaea</taxon>
        <taxon>Methanobacteriati</taxon>
        <taxon>Methanobacteriota</taxon>
        <taxon>Stenosarchaea group</taxon>
        <taxon>Methanomicrobia</taxon>
        <taxon>Methanocellales</taxon>
        <taxon>Methanocellaceae</taxon>
        <taxon>Methanooceanicella</taxon>
    </lineage>
</organism>
<comment type="caution">
    <text evidence="11">Lacks conserved residue(s) required for the propagation of feature annotation.</text>
</comment>
<dbReference type="PROSITE" id="PS51850">
    <property type="entry name" value="KARI_N"/>
    <property type="match status" value="1"/>
</dbReference>
<dbReference type="PANTHER" id="PTHR21371">
    <property type="entry name" value="KETOL-ACID REDUCTOISOMERASE, MITOCHONDRIAL"/>
    <property type="match status" value="1"/>
</dbReference>
<dbReference type="NCBIfam" id="NF009940">
    <property type="entry name" value="PRK13403.1"/>
    <property type="match status" value="1"/>
</dbReference>
<dbReference type="HAMAP" id="MF_00435">
    <property type="entry name" value="IlvC"/>
    <property type="match status" value="1"/>
</dbReference>
<dbReference type="EC" id="1.1.1.86" evidence="11"/>
<dbReference type="RefSeq" id="WP_230742891.1">
    <property type="nucleotide sequence ID" value="NZ_PGCK01000013.1"/>
</dbReference>
<dbReference type="Gene3D" id="6.10.240.10">
    <property type="match status" value="1"/>
</dbReference>
<comment type="catalytic activity">
    <reaction evidence="10">
        <text>(2R)-2,3-dihydroxy-3-methylbutanoate + NADP(+) = (2S)-2-acetolactate + NADPH + H(+)</text>
        <dbReference type="Rhea" id="RHEA:22068"/>
        <dbReference type="ChEBI" id="CHEBI:15378"/>
        <dbReference type="ChEBI" id="CHEBI:49072"/>
        <dbReference type="ChEBI" id="CHEBI:57783"/>
        <dbReference type="ChEBI" id="CHEBI:58349"/>
        <dbReference type="ChEBI" id="CHEBI:58476"/>
        <dbReference type="EC" id="1.1.1.383"/>
    </reaction>
</comment>
<dbReference type="PIRSF" id="PIRSF000116">
    <property type="entry name" value="IlvC_gammaproteo"/>
    <property type="match status" value="1"/>
</dbReference>
<comment type="catalytic activity">
    <reaction evidence="9">
        <text>(2R)-2,3-dihydroxy-3-methylbutanoate + NAD(+) = (2S)-2-acetolactate + NADH + H(+)</text>
        <dbReference type="Rhea" id="RHEA:30627"/>
        <dbReference type="ChEBI" id="CHEBI:15378"/>
        <dbReference type="ChEBI" id="CHEBI:49072"/>
        <dbReference type="ChEBI" id="CHEBI:57540"/>
        <dbReference type="ChEBI" id="CHEBI:57945"/>
        <dbReference type="ChEBI" id="CHEBI:58476"/>
        <dbReference type="EC" id="1.1.1.383"/>
    </reaction>
</comment>
<evidence type="ECO:0000256" key="9">
    <source>
        <dbReference type="ARBA" id="ARBA00050504"/>
    </source>
</evidence>
<evidence type="ECO:0000256" key="4">
    <source>
        <dbReference type="ARBA" id="ARBA00022605"/>
    </source>
</evidence>
<dbReference type="InterPro" id="IPR013116">
    <property type="entry name" value="KARI_N"/>
</dbReference>
<dbReference type="Gene3D" id="3.40.50.720">
    <property type="entry name" value="NAD(P)-binding Rossmann-like Domain"/>
    <property type="match status" value="1"/>
</dbReference>
<dbReference type="InterPro" id="IPR013023">
    <property type="entry name" value="KARI"/>
</dbReference>
<feature type="binding site" evidence="11 12">
    <location>
        <position position="231"/>
    </location>
    <ligand>
        <name>Mg(2+)</name>
        <dbReference type="ChEBI" id="CHEBI:18420"/>
        <label>2</label>
    </ligand>
</feature>
<comment type="pathway">
    <text evidence="2 11">Amino-acid biosynthesis; L-isoleucine biosynthesis; L-isoleucine from 2-oxobutanoate: step 2/4.</text>
</comment>
<gene>
    <name evidence="11" type="primary">ilvC</name>
    <name evidence="15" type="ORF">CUJ83_13570</name>
</gene>
<comment type="catalytic activity">
    <reaction evidence="11">
        <text>(2R)-2,3-dihydroxy-3-methylbutanoate + NADP(+) = (2S)-2-acetolactate + NADPH + H(+)</text>
        <dbReference type="Rhea" id="RHEA:22068"/>
        <dbReference type="ChEBI" id="CHEBI:15378"/>
        <dbReference type="ChEBI" id="CHEBI:49072"/>
        <dbReference type="ChEBI" id="CHEBI:57783"/>
        <dbReference type="ChEBI" id="CHEBI:58349"/>
        <dbReference type="ChEBI" id="CHEBI:58476"/>
        <dbReference type="EC" id="1.1.1.86"/>
    </reaction>
</comment>
<comment type="catalytic activity">
    <reaction evidence="11">
        <text>(2R,3R)-2,3-dihydroxy-3-methylpentanoate + NADP(+) = (S)-2-ethyl-2-hydroxy-3-oxobutanoate + NADPH + H(+)</text>
        <dbReference type="Rhea" id="RHEA:13493"/>
        <dbReference type="ChEBI" id="CHEBI:15378"/>
        <dbReference type="ChEBI" id="CHEBI:49256"/>
        <dbReference type="ChEBI" id="CHEBI:49258"/>
        <dbReference type="ChEBI" id="CHEBI:57783"/>
        <dbReference type="ChEBI" id="CHEBI:58349"/>
        <dbReference type="EC" id="1.1.1.86"/>
    </reaction>
</comment>
<evidence type="ECO:0000313" key="16">
    <source>
        <dbReference type="Proteomes" id="UP001320159"/>
    </source>
</evidence>
<evidence type="ECO:0000256" key="3">
    <source>
        <dbReference type="ARBA" id="ARBA00010318"/>
    </source>
</evidence>
<keyword evidence="6 11" id="KW-0460">Magnesium</keyword>
<dbReference type="Pfam" id="PF07991">
    <property type="entry name" value="KARI_N"/>
    <property type="match status" value="1"/>
</dbReference>
<keyword evidence="16" id="KW-1185">Reference proteome</keyword>
<evidence type="ECO:0000256" key="10">
    <source>
        <dbReference type="ARBA" id="ARBA00052344"/>
    </source>
</evidence>
<dbReference type="GO" id="GO:0009097">
    <property type="term" value="P:isoleucine biosynthetic process"/>
    <property type="evidence" value="ECO:0007669"/>
    <property type="project" value="UniProtKB-UniRule"/>
</dbReference>
<feature type="binding site" evidence="11">
    <location>
        <begin position="25"/>
        <end position="28"/>
    </location>
    <ligand>
        <name>NADP(+)</name>
        <dbReference type="ChEBI" id="CHEBI:58349"/>
    </ligand>
</feature>
<evidence type="ECO:0000256" key="12">
    <source>
        <dbReference type="PROSITE-ProRule" id="PRU01198"/>
    </source>
</evidence>
<dbReference type="Pfam" id="PF01450">
    <property type="entry name" value="KARI_C"/>
    <property type="match status" value="1"/>
</dbReference>
<evidence type="ECO:0000259" key="14">
    <source>
        <dbReference type="PROSITE" id="PS51851"/>
    </source>
</evidence>
<dbReference type="FunFam" id="3.40.50.720:FF:000023">
    <property type="entry name" value="Ketol-acid reductoisomerase (NADP(+))"/>
    <property type="match status" value="1"/>
</dbReference>
<dbReference type="NCBIfam" id="NF004017">
    <property type="entry name" value="PRK05479.1"/>
    <property type="match status" value="1"/>
</dbReference>
<dbReference type="NCBIfam" id="TIGR00465">
    <property type="entry name" value="ilvC"/>
    <property type="match status" value="1"/>
</dbReference>
<feature type="binding site" evidence="11">
    <location>
        <position position="53"/>
    </location>
    <ligand>
        <name>NADP(+)</name>
        <dbReference type="ChEBI" id="CHEBI:58349"/>
    </ligand>
</feature>
<dbReference type="InterPro" id="IPR014359">
    <property type="entry name" value="KARI_prok"/>
</dbReference>
<comment type="function">
    <text evidence="11">Involved in the biosynthesis of branched-chain amino acids (BCAA). Catalyzes an alkyl-migration followed by a ketol-acid reduction of (S)-2-acetolactate (S2AL) to yield (R)-2,3-dihydroxy-isovalerate. In the isomerase reaction, S2AL is rearranged via a Mg-dependent methyl migration to produce 3-hydroxy-3-methyl-2-ketobutyrate (HMKB). In the reductase reaction, this 2-ketoacid undergoes a metal-dependent reduction by NADPH to yield (R)-2,3-dihydroxy-isovalerate.</text>
</comment>
<dbReference type="Proteomes" id="UP001320159">
    <property type="component" value="Unassembled WGS sequence"/>
</dbReference>
<dbReference type="SUPFAM" id="SSF48179">
    <property type="entry name" value="6-phosphogluconate dehydrogenase C-terminal domain-like"/>
    <property type="match status" value="1"/>
</dbReference>
<keyword evidence="7 11" id="KW-0560">Oxidoreductase</keyword>
<proteinExistence type="inferred from homology"/>
<evidence type="ECO:0000313" key="15">
    <source>
        <dbReference type="EMBL" id="MCD1296027.1"/>
    </source>
</evidence>
<dbReference type="InterPro" id="IPR036291">
    <property type="entry name" value="NAD(P)-bd_dom_sf"/>
</dbReference>
<feature type="active site" evidence="11">
    <location>
        <position position="108"/>
    </location>
</feature>
<comment type="pathway">
    <text evidence="1 11">Amino-acid biosynthesis; L-valine biosynthesis; L-valine from pyruvate: step 2/4.</text>
</comment>
<evidence type="ECO:0000259" key="13">
    <source>
        <dbReference type="PROSITE" id="PS51850"/>
    </source>
</evidence>
<dbReference type="EMBL" id="PGCK01000013">
    <property type="protein sequence ID" value="MCD1296027.1"/>
    <property type="molecule type" value="Genomic_DNA"/>
</dbReference>
<feature type="binding site" evidence="11">
    <location>
        <position position="48"/>
    </location>
    <ligand>
        <name>NADP(+)</name>
        <dbReference type="ChEBI" id="CHEBI:58349"/>
    </ligand>
</feature>
<keyword evidence="5 11" id="KW-0479">Metal-binding</keyword>
<evidence type="ECO:0000256" key="8">
    <source>
        <dbReference type="ARBA" id="ARBA00023304"/>
    </source>
</evidence>
<feature type="binding site" evidence="11 12">
    <location>
        <position position="195"/>
    </location>
    <ligand>
        <name>Mg(2+)</name>
        <dbReference type="ChEBI" id="CHEBI:18420"/>
        <label>1</label>
    </ligand>
</feature>
<comment type="similarity">
    <text evidence="3 11 12">Belongs to the ketol-acid reductoisomerase family.</text>
</comment>
<dbReference type="GO" id="GO:0009099">
    <property type="term" value="P:L-valine biosynthetic process"/>
    <property type="evidence" value="ECO:0007669"/>
    <property type="project" value="UniProtKB-UniRule"/>
</dbReference>
<evidence type="ECO:0000256" key="5">
    <source>
        <dbReference type="ARBA" id="ARBA00022723"/>
    </source>
</evidence>
<dbReference type="PANTHER" id="PTHR21371:SF1">
    <property type="entry name" value="KETOL-ACID REDUCTOISOMERASE, MITOCHONDRIAL"/>
    <property type="match status" value="1"/>
</dbReference>
<reference evidence="15 16" key="1">
    <citation type="submission" date="2017-11" db="EMBL/GenBank/DDBJ databases">
        <title>Isolation and Characterization of Family Methanocellaceae Species from Potential Methane Hydrate Area Offshore Southwestern Taiwan.</title>
        <authorList>
            <person name="Zhang W.-L."/>
            <person name="Chen W.-C."/>
            <person name="Lai M.-C."/>
            <person name="Chen S.-C."/>
        </authorList>
    </citation>
    <scope>NUCLEOTIDE SEQUENCE [LARGE SCALE GENOMIC DNA]</scope>
    <source>
        <strain evidence="15 16">CWC-04</strain>
    </source>
</reference>
<dbReference type="InterPro" id="IPR008927">
    <property type="entry name" value="6-PGluconate_DH-like_C_sf"/>
</dbReference>
<feature type="domain" description="KARI N-terminal Rossmann" evidence="13">
    <location>
        <begin position="2"/>
        <end position="182"/>
    </location>
</feature>
<evidence type="ECO:0000256" key="6">
    <source>
        <dbReference type="ARBA" id="ARBA00022842"/>
    </source>
</evidence>
<feature type="binding site" evidence="11">
    <location>
        <position position="134"/>
    </location>
    <ligand>
        <name>NADP(+)</name>
        <dbReference type="ChEBI" id="CHEBI:58349"/>
    </ligand>
</feature>
<dbReference type="PROSITE" id="PS51851">
    <property type="entry name" value="KARI_C"/>
    <property type="match status" value="1"/>
</dbReference>
<feature type="binding site" evidence="11 12">
    <location>
        <position position="252"/>
    </location>
    <ligand>
        <name>substrate</name>
    </ligand>
</feature>
<dbReference type="SUPFAM" id="SSF51735">
    <property type="entry name" value="NAD(P)-binding Rossmann-fold domains"/>
    <property type="match status" value="1"/>
</dbReference>